<dbReference type="RefSeq" id="XP_020076026.1">
    <property type="nucleotide sequence ID" value="XM_020223562.1"/>
</dbReference>
<evidence type="ECO:0000256" key="8">
    <source>
        <dbReference type="RuleBase" id="RU004456"/>
    </source>
</evidence>
<dbReference type="PANTHER" id="PTHR11707">
    <property type="entry name" value="L-ASPARAGINASE"/>
    <property type="match status" value="1"/>
</dbReference>
<feature type="binding site" evidence="6">
    <location>
        <position position="108"/>
    </location>
    <ligand>
        <name>substrate</name>
    </ligand>
</feature>
<organism evidence="11 12">
    <name type="scientific">Hyphopichia burtonii NRRL Y-1933</name>
    <dbReference type="NCBI Taxonomy" id="984485"/>
    <lineage>
        <taxon>Eukaryota</taxon>
        <taxon>Fungi</taxon>
        <taxon>Dikarya</taxon>
        <taxon>Ascomycota</taxon>
        <taxon>Saccharomycotina</taxon>
        <taxon>Pichiomycetes</taxon>
        <taxon>Debaryomycetaceae</taxon>
        <taxon>Hyphopichia</taxon>
    </lineage>
</organism>
<dbReference type="PRINTS" id="PR00139">
    <property type="entry name" value="ASNGLNASE"/>
</dbReference>
<evidence type="ECO:0000256" key="7">
    <source>
        <dbReference type="PROSITE-ProRule" id="PRU10099"/>
    </source>
</evidence>
<evidence type="ECO:0000256" key="4">
    <source>
        <dbReference type="ARBA" id="ARBA00049366"/>
    </source>
</evidence>
<evidence type="ECO:0000256" key="5">
    <source>
        <dbReference type="PIRSR" id="PIRSR001220-1"/>
    </source>
</evidence>
<dbReference type="NCBIfam" id="TIGR00520">
    <property type="entry name" value="asnASE_II"/>
    <property type="match status" value="1"/>
</dbReference>
<dbReference type="InterPro" id="IPR027474">
    <property type="entry name" value="L-asparaginase_N"/>
</dbReference>
<accession>A0A1E4RI72</accession>
<dbReference type="STRING" id="984485.A0A1E4RI72"/>
<evidence type="ECO:0000256" key="2">
    <source>
        <dbReference type="ARBA" id="ARBA00012920"/>
    </source>
</evidence>
<evidence type="ECO:0000313" key="12">
    <source>
        <dbReference type="Proteomes" id="UP000095085"/>
    </source>
</evidence>
<dbReference type="OrthoDB" id="542841at2759"/>
<keyword evidence="3" id="KW-0378">Hydrolase</keyword>
<dbReference type="PROSITE" id="PS51732">
    <property type="entry name" value="ASN_GLN_ASE_3"/>
    <property type="match status" value="1"/>
</dbReference>
<sequence>MTGFENLAEVPFDVQEDIKDVEHPIFRIKYRSNSIASDTASSIGDGDNTKLPNIKVLGTGGTIASKGSSSYQTAGYEVDLTIEDLIKSIPDLSHTCELHFEQVFNLDSKEFGTKELIALHNKIQEDLPFFDGIVITHGTDTCEETAFFLESTINTRKPIVICGSMRPSTSISSDGEMNLYQACVVAANKQSRGRGILVTLNDKIGSGYYITKSDANSLDTFKSLGQGYLGNFVNNEVHYYYPPNRPTGLQKFNLLGEDELKDYNKYSNIPILYFHQNFNNELIELIIKQLKVPGIVLATMGAGSLADSTNKLLAKLSTEYQIPIIYSKRSMDGSVSKGSLPKVSNKEYLIAGGYLNPQKSRILLQLCLNDNLSIEQIRKIFKEGYGG</sequence>
<dbReference type="GO" id="GO:0006530">
    <property type="term" value="P:L-asparagine catabolic process"/>
    <property type="evidence" value="ECO:0007669"/>
    <property type="project" value="EnsemblFungi"/>
</dbReference>
<dbReference type="PROSITE" id="PS00144">
    <property type="entry name" value="ASN_GLN_ASE_1"/>
    <property type="match status" value="1"/>
</dbReference>
<dbReference type="Proteomes" id="UP000095085">
    <property type="component" value="Unassembled WGS sequence"/>
</dbReference>
<gene>
    <name evidence="11" type="ORF">HYPBUDRAFT_6259</name>
</gene>
<protein>
    <recommendedName>
        <fullName evidence="2">asparaginase</fullName>
        <ecNumber evidence="2">3.5.1.1</ecNumber>
    </recommendedName>
</protein>
<dbReference type="InterPro" id="IPR006034">
    <property type="entry name" value="Asparaginase/glutaminase-like"/>
</dbReference>
<dbReference type="InterPro" id="IPR040919">
    <property type="entry name" value="Asparaginase_C"/>
</dbReference>
<comment type="catalytic activity">
    <reaction evidence="4">
        <text>L-asparagine + H2O = L-aspartate + NH4(+)</text>
        <dbReference type="Rhea" id="RHEA:21016"/>
        <dbReference type="ChEBI" id="CHEBI:15377"/>
        <dbReference type="ChEBI" id="CHEBI:28938"/>
        <dbReference type="ChEBI" id="CHEBI:29991"/>
        <dbReference type="ChEBI" id="CHEBI:58048"/>
        <dbReference type="EC" id="3.5.1.1"/>
    </reaction>
</comment>
<evidence type="ECO:0000256" key="1">
    <source>
        <dbReference type="ARBA" id="ARBA00010518"/>
    </source>
</evidence>
<dbReference type="InterPro" id="IPR037152">
    <property type="entry name" value="L-asparaginase_N_sf"/>
</dbReference>
<name>A0A1E4RI72_9ASCO</name>
<dbReference type="CDD" id="cd08964">
    <property type="entry name" value="L-asparaginase_II"/>
    <property type="match status" value="1"/>
</dbReference>
<dbReference type="GeneID" id="30998111"/>
<dbReference type="Gene3D" id="3.40.50.40">
    <property type="match status" value="1"/>
</dbReference>
<comment type="similarity">
    <text evidence="1 8">Belongs to the asparaginase 1 family.</text>
</comment>
<dbReference type="EC" id="3.5.1.1" evidence="2"/>
<evidence type="ECO:0000313" key="11">
    <source>
        <dbReference type="EMBL" id="ODV66959.1"/>
    </source>
</evidence>
<dbReference type="InterPro" id="IPR027473">
    <property type="entry name" value="L-asparaginase_C"/>
</dbReference>
<dbReference type="SUPFAM" id="SSF53774">
    <property type="entry name" value="Glutaminase/Asparaginase"/>
    <property type="match status" value="1"/>
</dbReference>
<feature type="binding site" evidence="6">
    <location>
        <begin position="139"/>
        <end position="140"/>
    </location>
    <ligand>
        <name>substrate</name>
    </ligand>
</feature>
<reference evidence="12" key="1">
    <citation type="submission" date="2016-05" db="EMBL/GenBank/DDBJ databases">
        <title>Comparative genomics of biotechnologically important yeasts.</title>
        <authorList>
            <consortium name="DOE Joint Genome Institute"/>
            <person name="Riley R."/>
            <person name="Haridas S."/>
            <person name="Wolfe K.H."/>
            <person name="Lopes M.R."/>
            <person name="Hittinger C.T."/>
            <person name="Goker M."/>
            <person name="Salamov A."/>
            <person name="Wisecaver J."/>
            <person name="Long T.M."/>
            <person name="Aerts A.L."/>
            <person name="Barry K."/>
            <person name="Choi C."/>
            <person name="Clum A."/>
            <person name="Coughlan A.Y."/>
            <person name="Deshpande S."/>
            <person name="Douglass A.P."/>
            <person name="Hanson S.J."/>
            <person name="Klenk H.-P."/>
            <person name="Labutti K."/>
            <person name="Lapidus A."/>
            <person name="Lindquist E."/>
            <person name="Lipzen A."/>
            <person name="Meier-Kolthoff J.P."/>
            <person name="Ohm R.A."/>
            <person name="Otillar R.P."/>
            <person name="Pangilinan J."/>
            <person name="Peng Y."/>
            <person name="Rokas A."/>
            <person name="Rosa C.A."/>
            <person name="Scheuner C."/>
            <person name="Sibirny A.A."/>
            <person name="Slot J.C."/>
            <person name="Stielow J.B."/>
            <person name="Sun H."/>
            <person name="Kurtzman C.P."/>
            <person name="Blackwell M."/>
            <person name="Grigoriev I.V."/>
            <person name="Jeffries T.W."/>
        </authorList>
    </citation>
    <scope>NUCLEOTIDE SEQUENCE [LARGE SCALE GENOMIC DNA]</scope>
    <source>
        <strain evidence="12">NRRL Y-1933</strain>
    </source>
</reference>
<dbReference type="InterPro" id="IPR020827">
    <property type="entry name" value="Asparaginase/glutaminase_AS1"/>
</dbReference>
<proteinExistence type="inferred from homology"/>
<dbReference type="FunFam" id="3.40.50.40:FF:000006">
    <property type="entry name" value="L-asparaginase I"/>
    <property type="match status" value="1"/>
</dbReference>
<evidence type="ECO:0000259" key="10">
    <source>
        <dbReference type="Pfam" id="PF17763"/>
    </source>
</evidence>
<dbReference type="Pfam" id="PF00710">
    <property type="entry name" value="Asparaginase"/>
    <property type="match status" value="1"/>
</dbReference>
<dbReference type="PIRSF" id="PIRSF001220">
    <property type="entry name" value="L-ASNase_gatD"/>
    <property type="match status" value="1"/>
</dbReference>
<dbReference type="Gene3D" id="3.40.50.1170">
    <property type="entry name" value="L-asparaginase, N-terminal domain"/>
    <property type="match status" value="1"/>
</dbReference>
<feature type="domain" description="Asparaginase/glutaminase C-terminal" evidence="10">
    <location>
        <begin position="269"/>
        <end position="381"/>
    </location>
</feature>
<dbReference type="SMR" id="A0A1E4RI72"/>
<evidence type="ECO:0000259" key="9">
    <source>
        <dbReference type="Pfam" id="PF00710"/>
    </source>
</evidence>
<feature type="active site" evidence="7">
    <location>
        <position position="62"/>
    </location>
</feature>
<keyword evidence="12" id="KW-1185">Reference proteome</keyword>
<feature type="active site" description="O-isoaspartyl threonine intermediate" evidence="5">
    <location>
        <position position="62"/>
    </location>
</feature>
<evidence type="ECO:0000256" key="3">
    <source>
        <dbReference type="ARBA" id="ARBA00022801"/>
    </source>
</evidence>
<dbReference type="AlphaFoldDB" id="A0A1E4RI72"/>
<dbReference type="FunFam" id="3.40.50.1170:FF:000001">
    <property type="entry name" value="L-asparaginase 2"/>
    <property type="match status" value="1"/>
</dbReference>
<dbReference type="EMBL" id="KV454541">
    <property type="protein sequence ID" value="ODV66959.1"/>
    <property type="molecule type" value="Genomic_DNA"/>
</dbReference>
<feature type="domain" description="L-asparaginase N-terminal" evidence="9">
    <location>
        <begin position="53"/>
        <end position="243"/>
    </location>
</feature>
<dbReference type="InterPro" id="IPR036152">
    <property type="entry name" value="Asp/glu_Ase-like_sf"/>
</dbReference>
<dbReference type="InterPro" id="IPR004550">
    <property type="entry name" value="AsnASE_II"/>
</dbReference>
<dbReference type="Pfam" id="PF17763">
    <property type="entry name" value="Asparaginase_C"/>
    <property type="match status" value="1"/>
</dbReference>
<dbReference type="PIRSF" id="PIRSF500176">
    <property type="entry name" value="L_ASNase"/>
    <property type="match status" value="1"/>
</dbReference>
<dbReference type="PANTHER" id="PTHR11707:SF28">
    <property type="entry name" value="60 KDA LYSOPHOSPHOLIPASE"/>
    <property type="match status" value="1"/>
</dbReference>
<dbReference type="GO" id="GO:0004067">
    <property type="term" value="F:asparaginase activity"/>
    <property type="evidence" value="ECO:0007669"/>
    <property type="project" value="UniProtKB-UniRule"/>
</dbReference>
<dbReference type="SMART" id="SM00870">
    <property type="entry name" value="Asparaginase"/>
    <property type="match status" value="1"/>
</dbReference>
<evidence type="ECO:0000256" key="6">
    <source>
        <dbReference type="PIRSR" id="PIRSR001220-2"/>
    </source>
</evidence>